<feature type="transmembrane region" description="Helical" evidence="6">
    <location>
        <begin position="74"/>
        <end position="96"/>
    </location>
</feature>
<keyword evidence="2" id="KW-1003">Cell membrane</keyword>
<protein>
    <submittedName>
        <fullName evidence="7">Threonine/homoserine/homoserine lactone efflux protein</fullName>
    </submittedName>
</protein>
<keyword evidence="5 6" id="KW-0472">Membrane</keyword>
<dbReference type="PANTHER" id="PTHR30086">
    <property type="entry name" value="ARGININE EXPORTER PROTEIN ARGO"/>
    <property type="match status" value="1"/>
</dbReference>
<dbReference type="EMBL" id="SGWQ01000003">
    <property type="protein sequence ID" value="RZS41341.1"/>
    <property type="molecule type" value="Genomic_DNA"/>
</dbReference>
<keyword evidence="4 6" id="KW-1133">Transmembrane helix</keyword>
<feature type="transmembrane region" description="Helical" evidence="6">
    <location>
        <begin position="33"/>
        <end position="54"/>
    </location>
</feature>
<evidence type="ECO:0000313" key="7">
    <source>
        <dbReference type="EMBL" id="RZS41341.1"/>
    </source>
</evidence>
<accession>A0A4Q7KZ36</accession>
<evidence type="ECO:0000256" key="5">
    <source>
        <dbReference type="ARBA" id="ARBA00023136"/>
    </source>
</evidence>
<name>A0A4Q7KZ36_9PSEU</name>
<evidence type="ECO:0000256" key="1">
    <source>
        <dbReference type="ARBA" id="ARBA00004651"/>
    </source>
</evidence>
<evidence type="ECO:0000313" key="8">
    <source>
        <dbReference type="Proteomes" id="UP000294257"/>
    </source>
</evidence>
<dbReference type="PANTHER" id="PTHR30086:SF14">
    <property type="entry name" value="HOMOSERINE_HOMOSERINE LACTONE EFFLUX PROTEIN"/>
    <property type="match status" value="1"/>
</dbReference>
<evidence type="ECO:0000256" key="3">
    <source>
        <dbReference type="ARBA" id="ARBA00022692"/>
    </source>
</evidence>
<comment type="subcellular location">
    <subcellularLocation>
        <location evidence="1">Cell membrane</location>
        <topology evidence="1">Multi-pass membrane protein</topology>
    </subcellularLocation>
</comment>
<proteinExistence type="predicted"/>
<dbReference type="GO" id="GO:0005886">
    <property type="term" value="C:plasma membrane"/>
    <property type="evidence" value="ECO:0007669"/>
    <property type="project" value="UniProtKB-SubCell"/>
</dbReference>
<gene>
    <name evidence="7" type="ORF">EV193_103664</name>
</gene>
<dbReference type="InterPro" id="IPR001123">
    <property type="entry name" value="LeuE-type"/>
</dbReference>
<reference evidence="7 8" key="1">
    <citation type="submission" date="2019-02" db="EMBL/GenBank/DDBJ databases">
        <title>Genomic Encyclopedia of Type Strains, Phase IV (KMG-IV): sequencing the most valuable type-strain genomes for metagenomic binning, comparative biology and taxonomic classification.</title>
        <authorList>
            <person name="Goeker M."/>
        </authorList>
    </citation>
    <scope>NUCLEOTIDE SEQUENCE [LARGE SCALE GENOMIC DNA]</scope>
    <source>
        <strain evidence="7 8">DSM 101727</strain>
    </source>
</reference>
<evidence type="ECO:0000256" key="4">
    <source>
        <dbReference type="ARBA" id="ARBA00022989"/>
    </source>
</evidence>
<dbReference type="AlphaFoldDB" id="A0A4Q7KZ36"/>
<dbReference type="GO" id="GO:0042970">
    <property type="term" value="F:homoserine transmembrane transporter activity"/>
    <property type="evidence" value="ECO:0007669"/>
    <property type="project" value="TreeGrafter"/>
</dbReference>
<dbReference type="OrthoDB" id="3175972at2"/>
<organism evidence="7 8">
    <name type="scientific">Herbihabitans rhizosphaerae</name>
    <dbReference type="NCBI Taxonomy" id="1872711"/>
    <lineage>
        <taxon>Bacteria</taxon>
        <taxon>Bacillati</taxon>
        <taxon>Actinomycetota</taxon>
        <taxon>Actinomycetes</taxon>
        <taxon>Pseudonocardiales</taxon>
        <taxon>Pseudonocardiaceae</taxon>
        <taxon>Herbihabitans</taxon>
    </lineage>
</organism>
<sequence length="170" mass="18603">MTTQPPLTAKGTQYWGIAGRRTSLAALPHTSAVAFQVIKYLGVAYLLYMAWATWRDKGALTVEQDKQPLLVRKVIMSGVLVNLLNPKLTLFFFAFLPQFVPAGQSGAVPHMVGLSAVFMALTFVVFVGYGTFAALIRDRVISRPAVLTWMRRTFAGAFAAMGAKLAFTNQ</sequence>
<evidence type="ECO:0000256" key="2">
    <source>
        <dbReference type="ARBA" id="ARBA00022475"/>
    </source>
</evidence>
<dbReference type="Proteomes" id="UP000294257">
    <property type="component" value="Unassembled WGS sequence"/>
</dbReference>
<evidence type="ECO:0000256" key="6">
    <source>
        <dbReference type="SAM" id="Phobius"/>
    </source>
</evidence>
<dbReference type="Pfam" id="PF01810">
    <property type="entry name" value="LysE"/>
    <property type="match status" value="1"/>
</dbReference>
<keyword evidence="8" id="KW-1185">Reference proteome</keyword>
<keyword evidence="3 6" id="KW-0812">Transmembrane</keyword>
<comment type="caution">
    <text evidence="7">The sequence shown here is derived from an EMBL/GenBank/DDBJ whole genome shotgun (WGS) entry which is preliminary data.</text>
</comment>
<feature type="transmembrane region" description="Helical" evidence="6">
    <location>
        <begin position="116"/>
        <end position="137"/>
    </location>
</feature>